<reference evidence="1" key="1">
    <citation type="journal article" date="2015" name="Nature">
        <title>Complex archaea that bridge the gap between prokaryotes and eukaryotes.</title>
        <authorList>
            <person name="Spang A."/>
            <person name="Saw J.H."/>
            <person name="Jorgensen S.L."/>
            <person name="Zaremba-Niedzwiedzka K."/>
            <person name="Martijn J."/>
            <person name="Lind A.E."/>
            <person name="van Eijk R."/>
            <person name="Schleper C."/>
            <person name="Guy L."/>
            <person name="Ettema T.J."/>
        </authorList>
    </citation>
    <scope>NUCLEOTIDE SEQUENCE</scope>
</reference>
<proteinExistence type="predicted"/>
<comment type="caution">
    <text evidence="1">The sequence shown here is derived from an EMBL/GenBank/DDBJ whole genome shotgun (WGS) entry which is preliminary data.</text>
</comment>
<accession>A0A0F9VIY4</accession>
<name>A0A0F9VIY4_9ZZZZ</name>
<gene>
    <name evidence="1" type="ORF">LCGC14_0478180</name>
</gene>
<dbReference type="AlphaFoldDB" id="A0A0F9VIY4"/>
<protein>
    <submittedName>
        <fullName evidence="1">Uncharacterized protein</fullName>
    </submittedName>
</protein>
<organism evidence="1">
    <name type="scientific">marine sediment metagenome</name>
    <dbReference type="NCBI Taxonomy" id="412755"/>
    <lineage>
        <taxon>unclassified sequences</taxon>
        <taxon>metagenomes</taxon>
        <taxon>ecological metagenomes</taxon>
    </lineage>
</organism>
<sequence>MIEEALVALGASVTGWATRVETKMGRTNRKVNEHEVALGKIPAEIRVAILESEERTGEKIADLKETVLLKCGRDD</sequence>
<evidence type="ECO:0000313" key="1">
    <source>
        <dbReference type="EMBL" id="KKN65773.1"/>
    </source>
</evidence>
<dbReference type="EMBL" id="LAZR01000516">
    <property type="protein sequence ID" value="KKN65773.1"/>
    <property type="molecule type" value="Genomic_DNA"/>
</dbReference>